<organism evidence="2">
    <name type="scientific">Alexandrium andersonii</name>
    <dbReference type="NCBI Taxonomy" id="327968"/>
    <lineage>
        <taxon>Eukaryota</taxon>
        <taxon>Sar</taxon>
        <taxon>Alveolata</taxon>
        <taxon>Dinophyceae</taxon>
        <taxon>Gonyaulacales</taxon>
        <taxon>Pyrocystaceae</taxon>
        <taxon>Alexandrium</taxon>
    </lineage>
</organism>
<dbReference type="AlphaFoldDB" id="A0A7S2D7A3"/>
<feature type="region of interest" description="Disordered" evidence="1">
    <location>
        <begin position="1"/>
        <end position="32"/>
    </location>
</feature>
<sequence>MPYQRGDRIMEPAGRRGGHQVSQQPQGKSAVDEHFAKASALEPEAMAKVKAGELSEALGLLSQMKKELDEAAYAAGPGSPNQGWISEAATLVEGNINFCNSYLPYEMLLEPSSKKK</sequence>
<evidence type="ECO:0000256" key="1">
    <source>
        <dbReference type="SAM" id="MobiDB-lite"/>
    </source>
</evidence>
<gene>
    <name evidence="2" type="ORF">AAND1436_LOCUS23153</name>
</gene>
<dbReference type="EMBL" id="HBGQ01047507">
    <property type="protein sequence ID" value="CAD9446329.1"/>
    <property type="molecule type" value="Transcribed_RNA"/>
</dbReference>
<name>A0A7S2D7A3_9DINO</name>
<feature type="compositionally biased region" description="Basic and acidic residues" evidence="1">
    <location>
        <begin position="1"/>
        <end position="14"/>
    </location>
</feature>
<reference evidence="2" key="1">
    <citation type="submission" date="2021-01" db="EMBL/GenBank/DDBJ databases">
        <authorList>
            <person name="Corre E."/>
            <person name="Pelletier E."/>
            <person name="Niang G."/>
            <person name="Scheremetjew M."/>
            <person name="Finn R."/>
            <person name="Kale V."/>
            <person name="Holt S."/>
            <person name="Cochrane G."/>
            <person name="Meng A."/>
            <person name="Brown T."/>
            <person name="Cohen L."/>
        </authorList>
    </citation>
    <scope>NUCLEOTIDE SEQUENCE</scope>
    <source>
        <strain evidence="2">CCMP2222</strain>
    </source>
</reference>
<evidence type="ECO:0000313" key="2">
    <source>
        <dbReference type="EMBL" id="CAD9446329.1"/>
    </source>
</evidence>
<protein>
    <submittedName>
        <fullName evidence="2">Uncharacterized protein</fullName>
    </submittedName>
</protein>
<accession>A0A7S2D7A3</accession>
<proteinExistence type="predicted"/>